<evidence type="ECO:0000313" key="3">
    <source>
        <dbReference type="EMBL" id="ABY35517.1"/>
    </source>
</evidence>
<evidence type="ECO:0000256" key="2">
    <source>
        <dbReference type="SAM" id="Coils"/>
    </source>
</evidence>
<dbReference type="FunCoup" id="A9WGI5">
    <property type="interactions" value="243"/>
</dbReference>
<sequence>MSILGRIKDLISANINAMLDKAEDPEKMANEYLRQLTNELYEARTGVAQAMADETRLEQRRIAAEGEAEQWQIKAERALRAGDEALAKAALARKVQAQKLAEQYRAQEKAQEEQVEALQQALIDLETRIAEVKARKELIIAKKNRAQTQEALQRTAASIGRVSALDKLDQLEEKVDDRLARAEAMAKLEGDSLEARFRDLEKETEVDSELAELKRKLGLS</sequence>
<proteinExistence type="inferred from homology"/>
<dbReference type="InterPro" id="IPR007157">
    <property type="entry name" value="PspA_VIPP1"/>
</dbReference>
<dbReference type="EMBL" id="CP000909">
    <property type="protein sequence ID" value="ABY35517.1"/>
    <property type="molecule type" value="Genomic_DNA"/>
</dbReference>
<dbReference type="InParanoid" id="A9WGI5"/>
<reference evidence="4" key="1">
    <citation type="journal article" date="2011" name="BMC Genomics">
        <title>Complete genome sequence of the filamentous anoxygenic phototrophic bacterium Chloroflexus aurantiacus.</title>
        <authorList>
            <person name="Tang K.H."/>
            <person name="Barry K."/>
            <person name="Chertkov O."/>
            <person name="Dalin E."/>
            <person name="Han C.S."/>
            <person name="Hauser L.J."/>
            <person name="Honchak B.M."/>
            <person name="Karbach L.E."/>
            <person name="Land M.L."/>
            <person name="Lapidus A."/>
            <person name="Larimer F.W."/>
            <person name="Mikhailova N."/>
            <person name="Pitluck S."/>
            <person name="Pierson B.K."/>
            <person name="Blankenship R.E."/>
        </authorList>
    </citation>
    <scope>NUCLEOTIDE SEQUENCE [LARGE SCALE GENOMIC DNA]</scope>
    <source>
        <strain evidence="4">ATCC 29366 / DSM 635 / J-10-fl</strain>
    </source>
</reference>
<organism evidence="3 4">
    <name type="scientific">Chloroflexus aurantiacus (strain ATCC 29366 / DSM 635 / J-10-fl)</name>
    <dbReference type="NCBI Taxonomy" id="324602"/>
    <lineage>
        <taxon>Bacteria</taxon>
        <taxon>Bacillati</taxon>
        <taxon>Chloroflexota</taxon>
        <taxon>Chloroflexia</taxon>
        <taxon>Chloroflexales</taxon>
        <taxon>Chloroflexineae</taxon>
        <taxon>Chloroflexaceae</taxon>
        <taxon>Chloroflexus</taxon>
    </lineage>
</organism>
<evidence type="ECO:0000313" key="4">
    <source>
        <dbReference type="Proteomes" id="UP000002008"/>
    </source>
</evidence>
<keyword evidence="2" id="KW-0175">Coiled coil</keyword>
<accession>A9WGI5</accession>
<comment type="similarity">
    <text evidence="1">Belongs to the PspA/Vipp/IM30 family.</text>
</comment>
<gene>
    <name evidence="3" type="ordered locus">Caur_2308</name>
</gene>
<dbReference type="eggNOG" id="COG1842">
    <property type="taxonomic scope" value="Bacteria"/>
</dbReference>
<dbReference type="KEGG" id="cau:Caur_2308"/>
<dbReference type="EnsemblBacteria" id="ABY35517">
    <property type="protein sequence ID" value="ABY35517"/>
    <property type="gene ID" value="Caur_2308"/>
</dbReference>
<dbReference type="Proteomes" id="UP000002008">
    <property type="component" value="Chromosome"/>
</dbReference>
<evidence type="ECO:0000256" key="1">
    <source>
        <dbReference type="ARBA" id="ARBA00043985"/>
    </source>
</evidence>
<dbReference type="PATRIC" id="fig|324602.8.peg.2614"/>
<dbReference type="RefSeq" id="WP_012258171.1">
    <property type="nucleotide sequence ID" value="NC_010175.1"/>
</dbReference>
<dbReference type="Pfam" id="PF04012">
    <property type="entry name" value="PspA_IM30"/>
    <property type="match status" value="1"/>
</dbReference>
<dbReference type="PANTHER" id="PTHR31088:SF6">
    <property type="entry name" value="PHAGE SHOCK PROTEIN A"/>
    <property type="match status" value="1"/>
</dbReference>
<feature type="coiled-coil region" evidence="2">
    <location>
        <begin position="87"/>
        <end position="135"/>
    </location>
</feature>
<keyword evidence="4" id="KW-1185">Reference proteome</keyword>
<dbReference type="HOGENOM" id="CLU_056466_3_2_0"/>
<protein>
    <submittedName>
        <fullName evidence="3">PspA/IM30 family protein</fullName>
    </submittedName>
</protein>
<name>A9WGI5_CHLAA</name>
<dbReference type="PANTHER" id="PTHR31088">
    <property type="entry name" value="MEMBRANE-ASSOCIATED PROTEIN VIPP1, CHLOROPLASTIC"/>
    <property type="match status" value="1"/>
</dbReference>
<dbReference type="AlphaFoldDB" id="A9WGI5"/>
<dbReference type="STRING" id="324602.Caur_2308"/>